<evidence type="ECO:0000313" key="2">
    <source>
        <dbReference type="Proteomes" id="UP000249239"/>
    </source>
</evidence>
<keyword evidence="2" id="KW-1185">Reference proteome</keyword>
<protein>
    <submittedName>
        <fullName evidence="1">Uncharacterized protein</fullName>
    </submittedName>
</protein>
<name>A0A2W7NEA0_9BACT</name>
<dbReference type="AlphaFoldDB" id="A0A2W7NEA0"/>
<comment type="caution">
    <text evidence="1">The sequence shown here is derived from an EMBL/GenBank/DDBJ whole genome shotgun (WGS) entry which is preliminary data.</text>
</comment>
<gene>
    <name evidence="1" type="ORF">LX69_01932</name>
</gene>
<proteinExistence type="predicted"/>
<dbReference type="EMBL" id="QKZK01000013">
    <property type="protein sequence ID" value="PZX16437.1"/>
    <property type="molecule type" value="Genomic_DNA"/>
</dbReference>
<organism evidence="1 2">
    <name type="scientific">Breznakibacter xylanolyticus</name>
    <dbReference type="NCBI Taxonomy" id="990"/>
    <lineage>
        <taxon>Bacteria</taxon>
        <taxon>Pseudomonadati</taxon>
        <taxon>Bacteroidota</taxon>
        <taxon>Bacteroidia</taxon>
        <taxon>Marinilabiliales</taxon>
        <taxon>Marinilabiliaceae</taxon>
        <taxon>Breznakibacter</taxon>
    </lineage>
</organism>
<sequence>MAILKANNIEIEITYFDLNECDEIEYQMDFLINGIPLFNRELIGEYYVNNFNGKLIVSDCRNDFDWLMDYFIKILKTRKGYEIENEEPPNIRFNIKTWENIREEKEKRWEGRSCLVQQENGETIKKSYNETMKMFLPLLEEQVEIQITIPSRYFVSNDGEHASVGLMMDTDFGQFTLFVEEFQKEMFQFFERFKNRIIYAGSGKYEVIYDEDISF</sequence>
<accession>A0A2W7NEA0</accession>
<reference evidence="1 2" key="1">
    <citation type="submission" date="2018-06" db="EMBL/GenBank/DDBJ databases">
        <title>Genomic Encyclopedia of Archaeal and Bacterial Type Strains, Phase II (KMG-II): from individual species to whole genera.</title>
        <authorList>
            <person name="Goeker M."/>
        </authorList>
    </citation>
    <scope>NUCLEOTIDE SEQUENCE [LARGE SCALE GENOMIC DNA]</scope>
    <source>
        <strain evidence="1 2">DSM 6779</strain>
    </source>
</reference>
<dbReference type="RefSeq" id="WP_111445781.1">
    <property type="nucleotide sequence ID" value="NZ_QKZK01000013.1"/>
</dbReference>
<evidence type="ECO:0000313" key="1">
    <source>
        <dbReference type="EMBL" id="PZX16437.1"/>
    </source>
</evidence>
<dbReference type="Proteomes" id="UP000249239">
    <property type="component" value="Unassembled WGS sequence"/>
</dbReference>
<dbReference type="OrthoDB" id="9961546at2"/>